<evidence type="ECO:0000256" key="6">
    <source>
        <dbReference type="ARBA" id="ARBA00022989"/>
    </source>
</evidence>
<keyword evidence="5 8" id="KW-0812">Transmembrane</keyword>
<feature type="transmembrane region" description="Helical" evidence="8">
    <location>
        <begin position="132"/>
        <end position="158"/>
    </location>
</feature>
<reference evidence="10 11" key="1">
    <citation type="submission" date="2016-10" db="EMBL/GenBank/DDBJ databases">
        <authorList>
            <person name="de Groot N.N."/>
        </authorList>
    </citation>
    <scope>NUCLEOTIDE SEQUENCE [LARGE SCALE GENOMIC DNA]</scope>
    <source>
        <strain evidence="10 11">DSM 44993</strain>
    </source>
</reference>
<evidence type="ECO:0000256" key="1">
    <source>
        <dbReference type="ARBA" id="ARBA00004651"/>
    </source>
</evidence>
<name>A0A1H8VL99_9PSEU</name>
<keyword evidence="6 8" id="KW-1133">Transmembrane helix</keyword>
<dbReference type="GO" id="GO:0016763">
    <property type="term" value="F:pentosyltransferase activity"/>
    <property type="evidence" value="ECO:0007669"/>
    <property type="project" value="TreeGrafter"/>
</dbReference>
<organism evidence="10 11">
    <name type="scientific">Amycolatopsis saalfeldensis</name>
    <dbReference type="NCBI Taxonomy" id="394193"/>
    <lineage>
        <taxon>Bacteria</taxon>
        <taxon>Bacillati</taxon>
        <taxon>Actinomycetota</taxon>
        <taxon>Actinomycetes</taxon>
        <taxon>Pseudonocardiales</taxon>
        <taxon>Pseudonocardiaceae</taxon>
        <taxon>Amycolatopsis</taxon>
    </lineage>
</organism>
<dbReference type="STRING" id="394193.SAMN04489732_104136"/>
<evidence type="ECO:0000256" key="3">
    <source>
        <dbReference type="ARBA" id="ARBA00022676"/>
    </source>
</evidence>
<feature type="transmembrane region" description="Helical" evidence="8">
    <location>
        <begin position="250"/>
        <end position="274"/>
    </location>
</feature>
<evidence type="ECO:0000256" key="2">
    <source>
        <dbReference type="ARBA" id="ARBA00022475"/>
    </source>
</evidence>
<dbReference type="InterPro" id="IPR050297">
    <property type="entry name" value="LipidA_mod_glycosyltrf_83"/>
</dbReference>
<dbReference type="Pfam" id="PF13231">
    <property type="entry name" value="PMT_2"/>
    <property type="match status" value="1"/>
</dbReference>
<evidence type="ECO:0000256" key="5">
    <source>
        <dbReference type="ARBA" id="ARBA00022692"/>
    </source>
</evidence>
<evidence type="ECO:0000259" key="9">
    <source>
        <dbReference type="Pfam" id="PF13231"/>
    </source>
</evidence>
<evidence type="ECO:0000256" key="8">
    <source>
        <dbReference type="SAM" id="Phobius"/>
    </source>
</evidence>
<keyword evidence="3 10" id="KW-0328">Glycosyltransferase</keyword>
<evidence type="ECO:0000256" key="4">
    <source>
        <dbReference type="ARBA" id="ARBA00022679"/>
    </source>
</evidence>
<evidence type="ECO:0000313" key="10">
    <source>
        <dbReference type="EMBL" id="SEP16176.1"/>
    </source>
</evidence>
<dbReference type="PANTHER" id="PTHR33908">
    <property type="entry name" value="MANNOSYLTRANSFERASE YKCB-RELATED"/>
    <property type="match status" value="1"/>
</dbReference>
<keyword evidence="4 10" id="KW-0808">Transferase</keyword>
<dbReference type="AlphaFoldDB" id="A0A1H8VL99"/>
<dbReference type="PANTHER" id="PTHR33908:SF11">
    <property type="entry name" value="MEMBRANE PROTEIN"/>
    <property type="match status" value="1"/>
</dbReference>
<evidence type="ECO:0000313" key="11">
    <source>
        <dbReference type="Proteomes" id="UP000198582"/>
    </source>
</evidence>
<dbReference type="EMBL" id="FOEF01000004">
    <property type="protein sequence ID" value="SEP16176.1"/>
    <property type="molecule type" value="Genomic_DNA"/>
</dbReference>
<comment type="subcellular location">
    <subcellularLocation>
        <location evidence="1">Cell membrane</location>
        <topology evidence="1">Multi-pass membrane protein</topology>
    </subcellularLocation>
</comment>
<keyword evidence="2" id="KW-1003">Cell membrane</keyword>
<dbReference type="Proteomes" id="UP000198582">
    <property type="component" value="Unassembled WGS sequence"/>
</dbReference>
<feature type="transmembrane region" description="Helical" evidence="8">
    <location>
        <begin position="338"/>
        <end position="356"/>
    </location>
</feature>
<dbReference type="GO" id="GO:0005886">
    <property type="term" value="C:plasma membrane"/>
    <property type="evidence" value="ECO:0007669"/>
    <property type="project" value="UniProtKB-SubCell"/>
</dbReference>
<feature type="domain" description="Glycosyltransferase RgtA/B/C/D-like" evidence="9">
    <location>
        <begin position="69"/>
        <end position="228"/>
    </location>
</feature>
<keyword evidence="11" id="KW-1185">Reference proteome</keyword>
<dbReference type="GO" id="GO:0009103">
    <property type="term" value="P:lipopolysaccharide biosynthetic process"/>
    <property type="evidence" value="ECO:0007669"/>
    <property type="project" value="UniProtKB-ARBA"/>
</dbReference>
<dbReference type="OrthoDB" id="5166595at2"/>
<feature type="transmembrane region" description="Helical" evidence="8">
    <location>
        <begin position="286"/>
        <end position="302"/>
    </location>
</feature>
<proteinExistence type="predicted"/>
<protein>
    <submittedName>
        <fullName evidence="10">Dolichyl-phosphate-mannose-protein mannosyltransferase</fullName>
    </submittedName>
</protein>
<feature type="transmembrane region" description="Helical" evidence="8">
    <location>
        <begin position="28"/>
        <end position="47"/>
    </location>
</feature>
<dbReference type="RefSeq" id="WP_091616625.1">
    <property type="nucleotide sequence ID" value="NZ_FOEF01000004.1"/>
</dbReference>
<sequence>MTSEGLTTERSPVHAAAREVEAFARGPVFVIAVLVAAVLVVTSTRYAHGFDELYFLVAGRDHPAWGYFDQPPLVPLLAGTLDRLFPGSLIAFRAPMALAAAAGVVVTALTARELGGGRGAQVMAAGAYATSGLIVISHWVATYVLDPFLWTAVVFLLVRWTRTRRDGLLVWAGVVTAVSLETKFLIPALWAAVLLSALVLGPRQLLSRPKLWLGGLIAVVATIPALVWQGTHGWPYAHMADVVSAEFPGYLAFARDGLLGAGVGIGVLALLYGVWRLLRSPDLRPYRYLAVALLLVTIAVLLTHGRSYYLMSVYSLPFAAAATEFSRRKLVRWWKTPVWLAFVLSAAVTVAGLPVWPASMKATTFGPLSLGTVFAGGETAQKEVADGVGHTYAALPPEVRKQTAVYSEIYPFAAAVEYYGPQYGIDDVYSGHRGYWYFDRPPDSARDVLFVGFDPNLLRPYFASVTEVVPGLMWLYSGRKQNWDRIWPKVRAQ</sequence>
<feature type="transmembrane region" description="Helical" evidence="8">
    <location>
        <begin position="170"/>
        <end position="199"/>
    </location>
</feature>
<gene>
    <name evidence="10" type="ORF">SAMN04489732_104136</name>
</gene>
<accession>A0A1H8VL99</accession>
<dbReference type="InterPro" id="IPR038731">
    <property type="entry name" value="RgtA/B/C-like"/>
</dbReference>
<feature type="transmembrane region" description="Helical" evidence="8">
    <location>
        <begin position="90"/>
        <end position="111"/>
    </location>
</feature>
<feature type="transmembrane region" description="Helical" evidence="8">
    <location>
        <begin position="211"/>
        <end position="230"/>
    </location>
</feature>
<evidence type="ECO:0000256" key="7">
    <source>
        <dbReference type="ARBA" id="ARBA00023136"/>
    </source>
</evidence>
<keyword evidence="7 8" id="KW-0472">Membrane</keyword>